<reference evidence="3" key="1">
    <citation type="journal article" date="2015" name="Proc. Natl. Acad. Sci. U.S.A.">
        <title>Genome sequence of the Asian Tiger mosquito, Aedes albopictus, reveals insights into its biology, genetics, and evolution.</title>
        <authorList>
            <person name="Chen X.G."/>
            <person name="Jiang X."/>
            <person name="Gu J."/>
            <person name="Xu M."/>
            <person name="Wu Y."/>
            <person name="Deng Y."/>
            <person name="Zhang C."/>
            <person name="Bonizzoni M."/>
            <person name="Dermauw W."/>
            <person name="Vontas J."/>
            <person name="Armbruster P."/>
            <person name="Huang X."/>
            <person name="Yang Y."/>
            <person name="Zhang H."/>
            <person name="He W."/>
            <person name="Peng H."/>
            <person name="Liu Y."/>
            <person name="Wu K."/>
            <person name="Chen J."/>
            <person name="Lirakis M."/>
            <person name="Topalis P."/>
            <person name="Van Leeuwen T."/>
            <person name="Hall A.B."/>
            <person name="Jiang X."/>
            <person name="Thorpe C."/>
            <person name="Mueller R.L."/>
            <person name="Sun C."/>
            <person name="Waterhouse R.M."/>
            <person name="Yan G."/>
            <person name="Tu Z.J."/>
            <person name="Fang X."/>
            <person name="James A.A."/>
        </authorList>
    </citation>
    <scope>NUCLEOTIDE SEQUENCE [LARGE SCALE GENOMIC DNA]</scope>
    <source>
        <strain evidence="3">Foshan</strain>
    </source>
</reference>
<dbReference type="Pfam" id="PF13242">
    <property type="entry name" value="Hydrolase_like"/>
    <property type="match status" value="1"/>
</dbReference>
<evidence type="ECO:0008006" key="4">
    <source>
        <dbReference type="Google" id="ProtNLM"/>
    </source>
</evidence>
<dbReference type="Proteomes" id="UP000069940">
    <property type="component" value="Unassembled WGS sequence"/>
</dbReference>
<sequence>MSTSSSSSCSPSKRLLDLSLEDKKRFLDSFDYVLTDCDGVVWNLYGPIEGVGSAISALKSQDKRLVYVSNNSVRTLPNYRDQIRKLGHEVDDADVVHPVVSVIKYLKSIDFKGLIYAICAQPFLDALRDAGYEVIHGPSEPQPEALRLIIPVIHDKKPVKAVVVDYDFNCNHTKMLRAELYLKGDPECLLIAGATDRSISITQQCEVLGSGRYVDMLEQATGRKAIVLGKPGHQLGVLLKAQYGIQDSRRVLFVGDMIAQDVAFGKVAGFQTLLVLTGGAKNVDVEKLSDQDFVPDYYTESFADFGKLIEEVRDAKAKASL</sequence>
<dbReference type="InterPro" id="IPR036412">
    <property type="entry name" value="HAD-like_sf"/>
</dbReference>
<accession>A0ABM1YN48</accession>
<dbReference type="GeneID" id="109399254"/>
<dbReference type="InterPro" id="IPR023214">
    <property type="entry name" value="HAD_sf"/>
</dbReference>
<keyword evidence="3" id="KW-1185">Reference proteome</keyword>
<dbReference type="InterPro" id="IPR006357">
    <property type="entry name" value="HAD-SF_hydro_IIA"/>
</dbReference>
<dbReference type="NCBIfam" id="TIGR01460">
    <property type="entry name" value="HAD-SF-IIA"/>
    <property type="match status" value="1"/>
</dbReference>
<evidence type="ECO:0000313" key="2">
    <source>
        <dbReference type="EnsemblMetazoa" id="AALFPA23_010647.P14950"/>
    </source>
</evidence>
<dbReference type="Gene3D" id="3.40.50.1000">
    <property type="entry name" value="HAD superfamily/HAD-like"/>
    <property type="match status" value="2"/>
</dbReference>
<reference evidence="2" key="2">
    <citation type="submission" date="2025-05" db="UniProtKB">
        <authorList>
            <consortium name="EnsemblMetazoa"/>
        </authorList>
    </citation>
    <scope>IDENTIFICATION</scope>
    <source>
        <strain evidence="2">Foshan</strain>
    </source>
</reference>
<organism evidence="2 3">
    <name type="scientific">Aedes albopictus</name>
    <name type="common">Asian tiger mosquito</name>
    <name type="synonym">Stegomyia albopicta</name>
    <dbReference type="NCBI Taxonomy" id="7160"/>
    <lineage>
        <taxon>Eukaryota</taxon>
        <taxon>Metazoa</taxon>
        <taxon>Ecdysozoa</taxon>
        <taxon>Arthropoda</taxon>
        <taxon>Hexapoda</taxon>
        <taxon>Insecta</taxon>
        <taxon>Pterygota</taxon>
        <taxon>Neoptera</taxon>
        <taxon>Endopterygota</taxon>
        <taxon>Diptera</taxon>
        <taxon>Nematocera</taxon>
        <taxon>Culicoidea</taxon>
        <taxon>Culicidae</taxon>
        <taxon>Culicinae</taxon>
        <taxon>Aedini</taxon>
        <taxon>Aedes</taxon>
        <taxon>Stegomyia</taxon>
    </lineage>
</organism>
<evidence type="ECO:0000313" key="3">
    <source>
        <dbReference type="Proteomes" id="UP000069940"/>
    </source>
</evidence>
<dbReference type="EnsemblMetazoa" id="AALFPA23_010647.R14950">
    <property type="protein sequence ID" value="AALFPA23_010647.P14950"/>
    <property type="gene ID" value="AALFPA23_010647"/>
</dbReference>
<dbReference type="Pfam" id="PF13344">
    <property type="entry name" value="Hydrolase_6"/>
    <property type="match status" value="1"/>
</dbReference>
<dbReference type="RefSeq" id="XP_019527238.3">
    <property type="nucleotide sequence ID" value="XM_019671693.3"/>
</dbReference>
<protein>
    <recommendedName>
        <fullName evidence="4">Pyridoxal phosphate phosphatase</fullName>
    </recommendedName>
</protein>
<keyword evidence="1" id="KW-0378">Hydrolase</keyword>
<dbReference type="PANTHER" id="PTHR19288">
    <property type="entry name" value="4-NITROPHENYLPHOSPHATASE-RELATED"/>
    <property type="match status" value="1"/>
</dbReference>
<dbReference type="PIRSF" id="PIRSF000915">
    <property type="entry name" value="PGP-type_phosphatase"/>
    <property type="match status" value="1"/>
</dbReference>
<name>A0ABM1YN48_AEDAL</name>
<evidence type="ECO:0000256" key="1">
    <source>
        <dbReference type="PIRNR" id="PIRNR000915"/>
    </source>
</evidence>
<proteinExistence type="inferred from homology"/>
<comment type="similarity">
    <text evidence="1">Belongs to the HAD-like hydrolase superfamily.</text>
</comment>
<dbReference type="SUPFAM" id="SSF56784">
    <property type="entry name" value="HAD-like"/>
    <property type="match status" value="1"/>
</dbReference>
<dbReference type="PANTHER" id="PTHR19288:SF4">
    <property type="entry name" value="RE04130P-RELATED"/>
    <property type="match status" value="1"/>
</dbReference>